<dbReference type="AlphaFoldDB" id="A0A426YWA1"/>
<organism evidence="2 3">
    <name type="scientific">Ensete ventricosum</name>
    <name type="common">Abyssinian banana</name>
    <name type="synonym">Musa ensete</name>
    <dbReference type="NCBI Taxonomy" id="4639"/>
    <lineage>
        <taxon>Eukaryota</taxon>
        <taxon>Viridiplantae</taxon>
        <taxon>Streptophyta</taxon>
        <taxon>Embryophyta</taxon>
        <taxon>Tracheophyta</taxon>
        <taxon>Spermatophyta</taxon>
        <taxon>Magnoliopsida</taxon>
        <taxon>Liliopsida</taxon>
        <taxon>Zingiberales</taxon>
        <taxon>Musaceae</taxon>
        <taxon>Ensete</taxon>
    </lineage>
</organism>
<evidence type="ECO:0000313" key="2">
    <source>
        <dbReference type="EMBL" id="RRT55951.1"/>
    </source>
</evidence>
<evidence type="ECO:0000256" key="1">
    <source>
        <dbReference type="SAM" id="MobiDB-lite"/>
    </source>
</evidence>
<dbReference type="EMBL" id="AMZH03009846">
    <property type="protein sequence ID" value="RRT55951.1"/>
    <property type="molecule type" value="Genomic_DNA"/>
</dbReference>
<reference evidence="2 3" key="1">
    <citation type="journal article" date="2014" name="Agronomy (Basel)">
        <title>A Draft Genome Sequence for Ensete ventricosum, the Drought-Tolerant Tree Against Hunger.</title>
        <authorList>
            <person name="Harrison J."/>
            <person name="Moore K.A."/>
            <person name="Paszkiewicz K."/>
            <person name="Jones T."/>
            <person name="Grant M."/>
            <person name="Ambacheew D."/>
            <person name="Muzemil S."/>
            <person name="Studholme D.J."/>
        </authorList>
    </citation>
    <scope>NUCLEOTIDE SEQUENCE [LARGE SCALE GENOMIC DNA]</scope>
</reference>
<name>A0A426YWA1_ENSVE</name>
<evidence type="ECO:0000313" key="3">
    <source>
        <dbReference type="Proteomes" id="UP000287651"/>
    </source>
</evidence>
<comment type="caution">
    <text evidence="2">The sequence shown here is derived from an EMBL/GenBank/DDBJ whole genome shotgun (WGS) entry which is preliminary data.</text>
</comment>
<proteinExistence type="predicted"/>
<feature type="region of interest" description="Disordered" evidence="1">
    <location>
        <begin position="23"/>
        <end position="70"/>
    </location>
</feature>
<protein>
    <submittedName>
        <fullName evidence="2">Uncharacterized protein</fullName>
    </submittedName>
</protein>
<sequence length="121" mass="14161">MRTLRFKKITLLKFHLYPEEPELRKTNHFGRQTNEDEITERLGFRKGLQTSDSTEQKKEQKGTLFGSRKPLLDETTTMTCERHRIDCHVWGRSFPVRVTTVTAAVRRLTTGSPQRFKPKGN</sequence>
<gene>
    <name evidence="2" type="ORF">B296_00028585</name>
</gene>
<accession>A0A426YWA1</accession>
<dbReference type="Proteomes" id="UP000287651">
    <property type="component" value="Unassembled WGS sequence"/>
</dbReference>